<evidence type="ECO:0000256" key="1">
    <source>
        <dbReference type="ARBA" id="ARBA00004571"/>
    </source>
</evidence>
<dbReference type="InterPro" id="IPR010917">
    <property type="entry name" value="TonB_rcpt_CS"/>
</dbReference>
<dbReference type="PROSITE" id="PS01156">
    <property type="entry name" value="TONB_DEPENDENT_REC_2"/>
    <property type="match status" value="1"/>
</dbReference>
<evidence type="ECO:0000256" key="3">
    <source>
        <dbReference type="ARBA" id="ARBA00022448"/>
    </source>
</evidence>
<evidence type="ECO:0000256" key="5">
    <source>
        <dbReference type="ARBA" id="ARBA00022692"/>
    </source>
</evidence>
<keyword evidence="8 11" id="KW-0472">Membrane</keyword>
<evidence type="ECO:0000259" key="17">
    <source>
        <dbReference type="Pfam" id="PF07715"/>
    </source>
</evidence>
<gene>
    <name evidence="18" type="primary">hmuA</name>
    <name evidence="18" type="ORF">GCM10007935_41570</name>
</gene>
<evidence type="ECO:0000256" key="12">
    <source>
        <dbReference type="PROSITE-ProRule" id="PRU10143"/>
    </source>
</evidence>
<dbReference type="PROSITE" id="PS00430">
    <property type="entry name" value="TONB_DEPENDENT_REC_1"/>
    <property type="match status" value="1"/>
</dbReference>
<evidence type="ECO:0000256" key="2">
    <source>
        <dbReference type="ARBA" id="ARBA00009810"/>
    </source>
</evidence>
<keyword evidence="9 18" id="KW-0675">Receptor</keyword>
<evidence type="ECO:0000256" key="13">
    <source>
        <dbReference type="PROSITE-ProRule" id="PRU10144"/>
    </source>
</evidence>
<evidence type="ECO:0000256" key="9">
    <source>
        <dbReference type="ARBA" id="ARBA00023170"/>
    </source>
</evidence>
<evidence type="ECO:0000259" key="16">
    <source>
        <dbReference type="Pfam" id="PF00593"/>
    </source>
</evidence>
<dbReference type="PANTHER" id="PTHR30069:SF41">
    <property type="entry name" value="HEME_HEMOPEXIN UTILIZATION PROTEIN C"/>
    <property type="match status" value="1"/>
</dbReference>
<dbReference type="InterPro" id="IPR012910">
    <property type="entry name" value="Plug_dom"/>
</dbReference>
<evidence type="ECO:0000313" key="18">
    <source>
        <dbReference type="EMBL" id="GLS16713.1"/>
    </source>
</evidence>
<dbReference type="Pfam" id="PF00593">
    <property type="entry name" value="TonB_dep_Rec_b-barrel"/>
    <property type="match status" value="1"/>
</dbReference>
<keyword evidence="5 11" id="KW-0812">Transmembrane</keyword>
<dbReference type="InterPro" id="IPR011276">
    <property type="entry name" value="TonB_haem/Hb_rcpt"/>
</dbReference>
<name>A0ABQ6C8L1_9BURK</name>
<reference evidence="19" key="1">
    <citation type="journal article" date="2019" name="Int. J. Syst. Evol. Microbiol.">
        <title>The Global Catalogue of Microorganisms (GCM) 10K type strain sequencing project: providing services to taxonomists for standard genome sequencing and annotation.</title>
        <authorList>
            <consortium name="The Broad Institute Genomics Platform"/>
            <consortium name="The Broad Institute Genome Sequencing Center for Infectious Disease"/>
            <person name="Wu L."/>
            <person name="Ma J."/>
        </authorList>
    </citation>
    <scope>NUCLEOTIDE SEQUENCE [LARGE SCALE GENOMIC DNA]</scope>
    <source>
        <strain evidence="19">NBRC 109341</strain>
    </source>
</reference>
<dbReference type="EMBL" id="BSPB01000075">
    <property type="protein sequence ID" value="GLS16713.1"/>
    <property type="molecule type" value="Genomic_DNA"/>
</dbReference>
<feature type="domain" description="TonB-dependent receptor-like beta-barrel" evidence="16">
    <location>
        <begin position="253"/>
        <end position="659"/>
    </location>
</feature>
<dbReference type="Pfam" id="PF07715">
    <property type="entry name" value="Plug"/>
    <property type="match status" value="1"/>
</dbReference>
<keyword evidence="10 11" id="KW-0998">Cell outer membrane</keyword>
<evidence type="ECO:0000256" key="14">
    <source>
        <dbReference type="RuleBase" id="RU003357"/>
    </source>
</evidence>
<dbReference type="CDD" id="cd01347">
    <property type="entry name" value="ligand_gated_channel"/>
    <property type="match status" value="1"/>
</dbReference>
<feature type="signal peptide" evidence="15">
    <location>
        <begin position="1"/>
        <end position="22"/>
    </location>
</feature>
<comment type="caution">
    <text evidence="18">The sequence shown here is derived from an EMBL/GenBank/DDBJ whole genome shotgun (WGS) entry which is preliminary data.</text>
</comment>
<dbReference type="Proteomes" id="UP001156903">
    <property type="component" value="Unassembled WGS sequence"/>
</dbReference>
<feature type="domain" description="TonB-dependent receptor plug" evidence="17">
    <location>
        <begin position="43"/>
        <end position="149"/>
    </location>
</feature>
<evidence type="ECO:0000256" key="6">
    <source>
        <dbReference type="ARBA" id="ARBA00022729"/>
    </source>
</evidence>
<dbReference type="NCBIfam" id="TIGR01785">
    <property type="entry name" value="TonB-hemin"/>
    <property type="match status" value="1"/>
</dbReference>
<dbReference type="SUPFAM" id="SSF56935">
    <property type="entry name" value="Porins"/>
    <property type="match status" value="1"/>
</dbReference>
<dbReference type="Gene3D" id="2.40.170.20">
    <property type="entry name" value="TonB-dependent receptor, beta-barrel domain"/>
    <property type="match status" value="1"/>
</dbReference>
<feature type="chain" id="PRO_5045551457" evidence="15">
    <location>
        <begin position="23"/>
        <end position="691"/>
    </location>
</feature>
<evidence type="ECO:0000256" key="15">
    <source>
        <dbReference type="SAM" id="SignalP"/>
    </source>
</evidence>
<keyword evidence="6 15" id="KW-0732">Signal</keyword>
<evidence type="ECO:0000256" key="10">
    <source>
        <dbReference type="ARBA" id="ARBA00023237"/>
    </source>
</evidence>
<comment type="similarity">
    <text evidence="2 11 14">Belongs to the TonB-dependent receptor family.</text>
</comment>
<accession>A0ABQ6C8L1</accession>
<evidence type="ECO:0000256" key="7">
    <source>
        <dbReference type="ARBA" id="ARBA00023077"/>
    </source>
</evidence>
<dbReference type="PROSITE" id="PS52016">
    <property type="entry name" value="TONB_DEPENDENT_REC_3"/>
    <property type="match status" value="1"/>
</dbReference>
<sequence>MTIFRYTPCALALASCSMAAWAEAPPVELETVVVVANKQRESVERTAASVSAADAGQIEDWQATTLHPVLRAMPNVELGGGPRADGLVPTIRGASGASITLLLDGARQNDLQSPAMKSPLYADPYFLRQVEVLRGAASALYGTGGNGGVLALTTLSARDLLTDGHSVGGGVRLGHASADGANRVNARVYGGNDRVDALLAVGRHSWGKIRQARGTYIDPNDGDADTGLLKLGVQPVSQARLELSHQFYNSDNLAPNNPQVGVYRKVTDTASIPYLQPTHIRQHNTVLKGHWEPEDPATGLQAEASVYRSELDSRLDAFGTDPRYQNAPIANRQWTVTTTDGAHFHLARAWGAHRLSVGGDHYRDALDSASGTATLAVNPVNPAGIREGTGLYGQAQWALAPRWTFTSIVRHDRFQARQQQGTVAARSASRLSPKATLAWASDDGWLLYGSYGEGFRAPAVNELYQRSTFGTFTWFLPNTDLRPEVDRTAELGAKFLRRDLWSAGDRLSVRAAVFDSRVRDLITSVNLGNIPGQTACAATGLGCRYQYQNMPHARRQGAEVELAYRQGLWQYQAGYGRVRVTDPDAGQNLFAPPDKLVFQVQRQWPAHNLSVSWNSTLVAAQDRDSTVLRRRNGYSLHDVFVSRTFADDRYRVDVGITNLFDKAWVAYQSGNAYANTFQEGRSFKVAFHATF</sequence>
<protein>
    <submittedName>
        <fullName evidence="18">TonB-dependent receptor</fullName>
    </submittedName>
</protein>
<keyword evidence="7 12" id="KW-0798">TonB box</keyword>
<comment type="subcellular location">
    <subcellularLocation>
        <location evidence="1 11">Cell outer membrane</location>
        <topology evidence="1 11">Multi-pass membrane protein</topology>
    </subcellularLocation>
</comment>
<feature type="short sequence motif" description="TonB box" evidence="12">
    <location>
        <begin position="31"/>
        <end position="37"/>
    </location>
</feature>
<dbReference type="InterPro" id="IPR000531">
    <property type="entry name" value="Beta-barrel_TonB"/>
</dbReference>
<dbReference type="Gene3D" id="2.170.130.10">
    <property type="entry name" value="TonB-dependent receptor, plug domain"/>
    <property type="match status" value="1"/>
</dbReference>
<feature type="short sequence motif" description="TonB C-terminal box" evidence="13">
    <location>
        <begin position="674"/>
        <end position="691"/>
    </location>
</feature>
<proteinExistence type="inferred from homology"/>
<organism evidence="18 19">
    <name type="scientific">Hydrogenophaga electricum</name>
    <dbReference type="NCBI Taxonomy" id="1230953"/>
    <lineage>
        <taxon>Bacteria</taxon>
        <taxon>Pseudomonadati</taxon>
        <taxon>Pseudomonadota</taxon>
        <taxon>Betaproteobacteria</taxon>
        <taxon>Burkholderiales</taxon>
        <taxon>Comamonadaceae</taxon>
        <taxon>Hydrogenophaga</taxon>
    </lineage>
</organism>
<dbReference type="InterPro" id="IPR036942">
    <property type="entry name" value="Beta-barrel_TonB_sf"/>
</dbReference>
<dbReference type="PANTHER" id="PTHR30069">
    <property type="entry name" value="TONB-DEPENDENT OUTER MEMBRANE RECEPTOR"/>
    <property type="match status" value="1"/>
</dbReference>
<keyword evidence="4 11" id="KW-1134">Transmembrane beta strand</keyword>
<evidence type="ECO:0000313" key="19">
    <source>
        <dbReference type="Proteomes" id="UP001156903"/>
    </source>
</evidence>
<dbReference type="InterPro" id="IPR039426">
    <property type="entry name" value="TonB-dep_rcpt-like"/>
</dbReference>
<keyword evidence="3 11" id="KW-0813">Transport</keyword>
<keyword evidence="19" id="KW-1185">Reference proteome</keyword>
<dbReference type="PROSITE" id="PS51257">
    <property type="entry name" value="PROKAR_LIPOPROTEIN"/>
    <property type="match status" value="1"/>
</dbReference>
<evidence type="ECO:0000256" key="11">
    <source>
        <dbReference type="PROSITE-ProRule" id="PRU01360"/>
    </source>
</evidence>
<dbReference type="InterPro" id="IPR010916">
    <property type="entry name" value="TonB_box_CS"/>
</dbReference>
<dbReference type="RefSeq" id="WP_284309397.1">
    <property type="nucleotide sequence ID" value="NZ_BSPB01000075.1"/>
</dbReference>
<dbReference type="InterPro" id="IPR037066">
    <property type="entry name" value="Plug_dom_sf"/>
</dbReference>
<evidence type="ECO:0000256" key="4">
    <source>
        <dbReference type="ARBA" id="ARBA00022452"/>
    </source>
</evidence>
<evidence type="ECO:0000256" key="8">
    <source>
        <dbReference type="ARBA" id="ARBA00023136"/>
    </source>
</evidence>